<name>A0A0G4K6U4_9SPIR</name>
<evidence type="ECO:0000313" key="2">
    <source>
        <dbReference type="Proteomes" id="UP000043763"/>
    </source>
</evidence>
<protein>
    <recommendedName>
        <fullName evidence="3">Outer membrane protein beta-barrel domain-containing protein</fullName>
    </recommendedName>
</protein>
<dbReference type="EMBL" id="CVLB01000001">
    <property type="protein sequence ID" value="CRF32777.1"/>
    <property type="molecule type" value="Genomic_DNA"/>
</dbReference>
<keyword evidence="2" id="KW-1185">Reference proteome</keyword>
<accession>A0A0G4K6U4</accession>
<evidence type="ECO:0008006" key="3">
    <source>
        <dbReference type="Google" id="ProtNLM"/>
    </source>
</evidence>
<sequence length="242" mass="26977">MKKILIAIISIFIIQFSTVFADFNGGIGIYIPLGASISQSYQDHKLGVNTSDGKLTTDAGFEWGIGITPGIYNGFDNYMGFSIALDLAYHRDVYAFNESKQAGAAGQYQNVKTTYYFDTLSIGILPKFNIYNFFIGLGGGVKIPLAGGETTQNYNTTYGQFENVNNYYTLNDIKNKYQMSVIPYLKFTLDYLFFFSDETALGLGLYVGYDFGPGRVNDTRFNKNDYGAVDIGGQFSFYFVDN</sequence>
<reference evidence="2" key="1">
    <citation type="submission" date="2015-04" db="EMBL/GenBank/DDBJ databases">
        <authorList>
            <person name="Mushtaq Mamoona"/>
        </authorList>
    </citation>
    <scope>NUCLEOTIDE SEQUENCE [LARGE SCALE GENOMIC DNA]</scope>
    <source>
        <strain evidence="2">AN4859/03</strain>
    </source>
</reference>
<organism evidence="1 2">
    <name type="scientific">Brachyspira suanatina</name>
    <dbReference type="NCBI Taxonomy" id="381802"/>
    <lineage>
        <taxon>Bacteria</taxon>
        <taxon>Pseudomonadati</taxon>
        <taxon>Spirochaetota</taxon>
        <taxon>Spirochaetia</taxon>
        <taxon>Brachyspirales</taxon>
        <taxon>Brachyspiraceae</taxon>
        <taxon>Brachyspira</taxon>
    </lineage>
</organism>
<evidence type="ECO:0000313" key="1">
    <source>
        <dbReference type="EMBL" id="CRF32777.1"/>
    </source>
</evidence>
<proteinExistence type="predicted"/>
<dbReference type="RefSeq" id="WP_048594193.1">
    <property type="nucleotide sequence ID" value="NZ_CVLB01000001.1"/>
</dbReference>
<dbReference type="AlphaFoldDB" id="A0A0G4K6U4"/>
<gene>
    <name evidence="1" type="ORF">BRSU_1017</name>
</gene>
<dbReference type="Proteomes" id="UP000043763">
    <property type="component" value="Unassembled WGS sequence"/>
</dbReference>
<dbReference type="OrthoDB" id="306714at2"/>